<feature type="compositionally biased region" description="Basic and acidic residues" evidence="1">
    <location>
        <begin position="113"/>
        <end position="124"/>
    </location>
</feature>
<organism evidence="2 3">
    <name type="scientific">Phytophthora pseudosyringae</name>
    <dbReference type="NCBI Taxonomy" id="221518"/>
    <lineage>
        <taxon>Eukaryota</taxon>
        <taxon>Sar</taxon>
        <taxon>Stramenopiles</taxon>
        <taxon>Oomycota</taxon>
        <taxon>Peronosporomycetes</taxon>
        <taxon>Peronosporales</taxon>
        <taxon>Peronosporaceae</taxon>
        <taxon>Phytophthora</taxon>
    </lineage>
</organism>
<accession>A0A8T1V6A0</accession>
<evidence type="ECO:0000313" key="2">
    <source>
        <dbReference type="EMBL" id="KAG7375598.1"/>
    </source>
</evidence>
<sequence length="852" mass="94367">MLHEAGFAFINLVPAWGHSVSPELLASQDARFISDAMFLREFLVNGQSAWNQIAEGRRFRVRREDVPFQVLDPAAAASFPVEEAGDVLMLTVEEQELLGNVMVIRLRLAQVRPRESDSDVSRPDPKRRRGSPDAPLSIPYWPGSDEGARAWGGPVSETVGTSSLASGDAPMLTPDENMSSVGGGSQGSPGLGPAGAVAHVFVATAGPEGDSSVSVEQPTVYVPVAAYPPTPALTAPPDLSTAVEATYPDDEESKPGAPASRKSDMSRSTEADVAEHALRVAQQQVADLQAAMSMNRSERKQFKSIHRGREIKEARHKEAADTDIARLQLRLYQIQEQQAQDLAASHQEVEAQLARERVASHREVEAIARDAERFRVEAAAAARARQEEAQSKRELEYQLREAHVWQVIEMERREVQEAEIKALLEQVAAASARHHPQERSSSPTPGGGVRAGAPQLMRRQQLRRSNGRNGIPRTEPDRPPEVQSGSGYVPPSADECRTRRTKRGGATLERPRVTGLSEPGRCMAVCVRRPCDVLGPGSRRASGRQRLRSARKRISPYWYCPCGVPDGDRSLTTAAKRVGAQDFPRSGDELPWGIPRNEWTRELWRFRDLSSDESQVPGPTALPNSTSGFSPRWPPAEPRGYPSEIPSQATTWNSSLGGTSTVPAPRGDTFQWGHTAQEAQSLPRGYPPGTQFPCYGFRSFIAYDAVEPIDPTLSLEKRRLWWDKFQYTALMGGWREQERCTRLYSRLSHNEGTKAWIQQLSDSVRRSWQQLSDKVAKEFCRSTESPVERYVRLKQEARETPRTFLWILNAAAVKANVIIVWHRVVVAFESVPEEFPRPRAAAESAGPTVSLY</sequence>
<feature type="region of interest" description="Disordered" evidence="1">
    <location>
        <begin position="428"/>
        <end position="513"/>
    </location>
</feature>
<dbReference type="Proteomes" id="UP000694044">
    <property type="component" value="Unassembled WGS sequence"/>
</dbReference>
<comment type="caution">
    <text evidence="2">The sequence shown here is derived from an EMBL/GenBank/DDBJ whole genome shotgun (WGS) entry which is preliminary data.</text>
</comment>
<reference evidence="2" key="1">
    <citation type="submission" date="2021-02" db="EMBL/GenBank/DDBJ databases">
        <authorList>
            <person name="Palmer J.M."/>
        </authorList>
    </citation>
    <scope>NUCLEOTIDE SEQUENCE</scope>
    <source>
        <strain evidence="2">SCRP734</strain>
    </source>
</reference>
<protein>
    <submittedName>
        <fullName evidence="2">Uncharacterized protein</fullName>
    </submittedName>
</protein>
<feature type="region of interest" description="Disordered" evidence="1">
    <location>
        <begin position="246"/>
        <end position="272"/>
    </location>
</feature>
<feature type="region of interest" description="Disordered" evidence="1">
    <location>
        <begin position="610"/>
        <end position="668"/>
    </location>
</feature>
<gene>
    <name evidence="2" type="ORF">PHYPSEUDO_000505</name>
</gene>
<feature type="compositionally biased region" description="Polar residues" evidence="1">
    <location>
        <begin position="645"/>
        <end position="662"/>
    </location>
</feature>
<keyword evidence="3" id="KW-1185">Reference proteome</keyword>
<feature type="region of interest" description="Disordered" evidence="1">
    <location>
        <begin position="113"/>
        <end position="189"/>
    </location>
</feature>
<dbReference type="AlphaFoldDB" id="A0A8T1V6A0"/>
<proteinExistence type="predicted"/>
<evidence type="ECO:0000256" key="1">
    <source>
        <dbReference type="SAM" id="MobiDB-lite"/>
    </source>
</evidence>
<name>A0A8T1V6A0_9STRA</name>
<feature type="compositionally biased region" description="Basic and acidic residues" evidence="1">
    <location>
        <begin position="261"/>
        <end position="272"/>
    </location>
</feature>
<dbReference type="EMBL" id="JAGDFM010001049">
    <property type="protein sequence ID" value="KAG7375598.1"/>
    <property type="molecule type" value="Genomic_DNA"/>
</dbReference>
<evidence type="ECO:0000313" key="3">
    <source>
        <dbReference type="Proteomes" id="UP000694044"/>
    </source>
</evidence>